<dbReference type="EMBL" id="JAENHP010000014">
    <property type="protein sequence ID" value="MBM2620278.1"/>
    <property type="molecule type" value="Genomic_DNA"/>
</dbReference>
<dbReference type="InterPro" id="IPR021862">
    <property type="entry name" value="DUF3472"/>
</dbReference>
<organism evidence="2 3">
    <name type="scientific">Paractinoplanes ovalisporus</name>
    <dbReference type="NCBI Taxonomy" id="2810368"/>
    <lineage>
        <taxon>Bacteria</taxon>
        <taxon>Bacillati</taxon>
        <taxon>Actinomycetota</taxon>
        <taxon>Actinomycetes</taxon>
        <taxon>Micromonosporales</taxon>
        <taxon>Micromonosporaceae</taxon>
        <taxon>Paractinoplanes</taxon>
    </lineage>
</organism>
<comment type="caution">
    <text evidence="2">The sequence shown here is derived from an EMBL/GenBank/DDBJ whole genome shotgun (WGS) entry which is preliminary data.</text>
</comment>
<evidence type="ECO:0000313" key="2">
    <source>
        <dbReference type="EMBL" id="MBM2620278.1"/>
    </source>
</evidence>
<feature type="signal peptide" evidence="1">
    <location>
        <begin position="1"/>
        <end position="28"/>
    </location>
</feature>
<evidence type="ECO:0000313" key="3">
    <source>
        <dbReference type="Proteomes" id="UP000632138"/>
    </source>
</evidence>
<accession>A0ABS2AKA0</accession>
<keyword evidence="1" id="KW-0732">Signal</keyword>
<protein>
    <submittedName>
        <fullName evidence="2">DUF3472 domain-containing protein</fullName>
    </submittedName>
</protein>
<keyword evidence="3" id="KW-1185">Reference proteome</keyword>
<dbReference type="RefSeq" id="WP_203380271.1">
    <property type="nucleotide sequence ID" value="NZ_JAENHP010000014.1"/>
</dbReference>
<dbReference type="Pfam" id="PF11958">
    <property type="entry name" value="DUF3472"/>
    <property type="match status" value="1"/>
</dbReference>
<evidence type="ECO:0000256" key="1">
    <source>
        <dbReference type="SAM" id="SignalP"/>
    </source>
</evidence>
<reference evidence="2 3" key="1">
    <citation type="submission" date="2021-01" db="EMBL/GenBank/DDBJ databases">
        <title>Actinoplanes sp. nov. LDG1-06 isolated from lichen.</title>
        <authorList>
            <person name="Saeng-In P."/>
            <person name="Phongsopitanun W."/>
            <person name="Kanchanasin P."/>
            <person name="Yuki M."/>
            <person name="Kudo T."/>
            <person name="Ohkuma M."/>
            <person name="Tanasupawat S."/>
        </authorList>
    </citation>
    <scope>NUCLEOTIDE SEQUENCE [LARGE SCALE GENOMIC DNA]</scope>
    <source>
        <strain evidence="2 3">LDG1-06</strain>
    </source>
</reference>
<dbReference type="Proteomes" id="UP000632138">
    <property type="component" value="Unassembled WGS sequence"/>
</dbReference>
<sequence>MKRAVMRVVVVLVAAVVGFIGLQVPADAAAQHQNANLYAYWNFHGRSGFWNVDQQVRVSQKARASYWAMNFGFTTTPDEGGYLGLQTDGQRFNGTKGDTAIFSLWNANATRGSNCGRFSGEGTGRSCRIPYAISTGTYYRLRVWRLAADSGGQWWGAWVANPATGKDTPIGQIRVPRGKTLLTPPMNFSEYFGPARTCDTVPASAAYFTQPAANSRGGGSYQYGSVFASSHRGSCTGGSVRVINVGSTKAALVRMGGHR</sequence>
<name>A0ABS2AKA0_9ACTN</name>
<proteinExistence type="predicted"/>
<feature type="chain" id="PRO_5045362895" evidence="1">
    <location>
        <begin position="29"/>
        <end position="259"/>
    </location>
</feature>
<gene>
    <name evidence="2" type="ORF">JIG36_32665</name>
</gene>